<reference evidence="1 2" key="1">
    <citation type="journal article" date="1995" name="Virology">
        <title>Analysis of 45 kb of DNA located at the left end of the chlorella virus PBCV-1 genome.</title>
        <authorList>
            <person name="Lu Z."/>
            <person name="Li Y."/>
            <person name="Zhang Y."/>
            <person name="Kutish G.F."/>
            <person name="Rock D.L."/>
            <person name="Van Etten J.L."/>
        </authorList>
    </citation>
    <scope>NUCLEOTIDE SEQUENCE [LARGE SCALE GENOMIC DNA]</scope>
</reference>
<gene>
    <name evidence="1" type="primary">a463L</name>
</gene>
<dbReference type="GeneID" id="918225"/>
<protein>
    <submittedName>
        <fullName evidence="1">Uncharacterized protein</fullName>
    </submittedName>
</protein>
<reference evidence="1 2" key="3">
    <citation type="journal article" date="1996" name="Virology">
        <title>Analysis of 94 kb of the chlorella virus PBCV-1 330-kb genome: map positions 88 to 182.</title>
        <authorList>
            <person name="Lu Z."/>
            <person name="Li Y."/>
            <person name="Que Q."/>
            <person name="Kutish G.F."/>
            <person name="Rock D.L."/>
            <person name="Van Etten J.L."/>
        </authorList>
    </citation>
    <scope>NUCLEOTIDE SEQUENCE [LARGE SCALE GENOMIC DNA]</scope>
</reference>
<reference evidence="1 2" key="5">
    <citation type="journal article" date="1997" name="Virology">
        <title>Analysis of 74 kb of DNA located at the right end of the 330-kb chlorella virus PBCV-1 genome.</title>
        <authorList>
            <person name="Li Y."/>
            <person name="Lu Z."/>
            <person name="Sun L."/>
            <person name="Ropp S."/>
            <person name="Kutish G.F."/>
            <person name="Rock D.L."/>
            <person name="Van Etten J.L."/>
        </authorList>
    </citation>
    <scope>NUCLEOTIDE SEQUENCE [LARGE SCALE GENOMIC DNA]</scope>
</reference>
<reference evidence="1 2" key="4">
    <citation type="journal article" date="1996" name="Virology">
        <title>Analysis of 76 kb of the chlorella virus PBCV-1 330-kb genome: map positions 182 to 258.</title>
        <authorList>
            <person name="Kutish G.F."/>
            <person name="Li Y."/>
            <person name="Lu Z."/>
            <person name="Furuta M."/>
            <person name="Rock D.L."/>
            <person name="Van Etten J.L."/>
        </authorList>
    </citation>
    <scope>NUCLEOTIDE SEQUENCE [LARGE SCALE GENOMIC DNA]</scope>
</reference>
<dbReference type="KEGG" id="vg:918225"/>
<accession>Q98513</accession>
<dbReference type="Proteomes" id="UP000000862">
    <property type="component" value="Segment"/>
</dbReference>
<reference evidence="1 2" key="7">
    <citation type="journal article" date="2000" name="Virology">
        <title>Characterization of a beta-1,3-glucanase encoded by chlorella virus PBCV-1.</title>
        <authorList>
            <person name="Sun L."/>
            <person name="Gurnon J.R."/>
            <person name="Adams B.J."/>
            <person name="Graves M.V."/>
            <person name="Van Etten J.L."/>
        </authorList>
    </citation>
    <scope>NUCLEOTIDE SEQUENCE [LARGE SCALE GENOMIC DNA]</scope>
</reference>
<dbReference type="EMBL" id="JF411744">
    <property type="protein sequence ID" value="AAC96830.2"/>
    <property type="molecule type" value="Genomic_DNA"/>
</dbReference>
<reference evidence="1 2" key="6">
    <citation type="journal article" date="1999" name="Virology">
        <title>Chlorella virus PBCV-1 encodes a functional homospermidine synthase.</title>
        <authorList>
            <person name="Kaiser A."/>
            <person name="Vollmert M."/>
            <person name="Tholl D."/>
            <person name="Graves M.V."/>
            <person name="Gurnon J.R."/>
            <person name="Xing W."/>
            <person name="Lisec A.D."/>
            <person name="Nickerson K.W."/>
            <person name="Van Etten J.L."/>
        </authorList>
    </citation>
    <scope>NUCLEOTIDE SEQUENCE [LARGE SCALE GENOMIC DNA]</scope>
</reference>
<proteinExistence type="predicted"/>
<name>Q98513_PBCV1</name>
<reference evidence="1 2" key="8">
    <citation type="journal article" date="2010" name="J. Virol.">
        <title>Microarray analysis of Paramecium bursaria chlorella virus 1 transcription.</title>
        <authorList>
            <person name="Yanai-Balser G.M."/>
            <person name="Duncan G.A."/>
            <person name="Eudy J.D."/>
            <person name="Wang D."/>
            <person name="Li X."/>
            <person name="Agarkova I.V."/>
            <person name="Dunigan D.D."/>
            <person name="Van Etten J.L."/>
        </authorList>
    </citation>
    <scope>NUCLEOTIDE SEQUENCE [LARGE SCALE GENOMIC DNA]</scope>
</reference>
<dbReference type="RefSeq" id="NP_048819.2">
    <property type="nucleotide sequence ID" value="NC_000852.5"/>
</dbReference>
<reference evidence="1 2" key="2">
    <citation type="journal article" date="1995" name="Virology">
        <title>Analysis of 43 kb of the Chlorella virus PBCV-1 330-kb genome: map positions 45 to 88.</title>
        <authorList>
            <person name="Li Y."/>
            <person name="Lu Z."/>
            <person name="Burbank D.E."/>
            <person name="Kutish G.F."/>
            <person name="Rock D.L."/>
            <person name="Van Etten J.L."/>
        </authorList>
    </citation>
    <scope>NUCLEOTIDE SEQUENCE [LARGE SCALE GENOMIC DNA]</scope>
</reference>
<evidence type="ECO:0000313" key="1">
    <source>
        <dbReference type="EMBL" id="AAC96830.2"/>
    </source>
</evidence>
<organism evidence="1 2">
    <name type="scientific">Paramecium bursaria Chlorella virus 1</name>
    <name type="common">PBCV-1</name>
    <dbReference type="NCBI Taxonomy" id="10506"/>
    <lineage>
        <taxon>Viruses</taxon>
        <taxon>Varidnaviria</taxon>
        <taxon>Bamfordvirae</taxon>
        <taxon>Nucleocytoviricota</taxon>
        <taxon>Megaviricetes</taxon>
        <taxon>Algavirales</taxon>
        <taxon>Phycodnaviridae</taxon>
        <taxon>Chlorovirus</taxon>
        <taxon>Chlorovirus vanettense</taxon>
    </lineage>
</organism>
<evidence type="ECO:0000313" key="2">
    <source>
        <dbReference type="Proteomes" id="UP000000862"/>
    </source>
</evidence>
<keyword evidence="2" id="KW-1185">Reference proteome</keyword>
<organismHost>
    <name type="scientific">Chlorella</name>
    <dbReference type="NCBI Taxonomy" id="3071"/>
</organismHost>
<sequence length="191" mass="22590">MHDDIIVQTHSQSYGRQKLSRYELGTQSRKKPLVFPREIIVKIPGDDEPKDGISYEFHSFIRRFTFHNSVVRKSSFVITKIDYRHPYQIFNVFLCKHNARLCTRRSLWEIVIGVRNLNLIFESFRNHHSSNSCSALHTLRNIFHLKLLRCVDTVAGRSRRPRSSLQFFDSLFELLVFLGKKNNFVLECFDL</sequence>